<keyword evidence="2" id="KW-1003">Cell membrane</keyword>
<dbReference type="Proteomes" id="UP001597368">
    <property type="component" value="Unassembled WGS sequence"/>
</dbReference>
<gene>
    <name evidence="8" type="ORF">ACFSKW_50490</name>
</gene>
<comment type="caution">
    <text evidence="8">The sequence shown here is derived from an EMBL/GenBank/DDBJ whole genome shotgun (WGS) entry which is preliminary data.</text>
</comment>
<dbReference type="InterPro" id="IPR011701">
    <property type="entry name" value="MFS"/>
</dbReference>
<dbReference type="InterPro" id="IPR020846">
    <property type="entry name" value="MFS_dom"/>
</dbReference>
<evidence type="ECO:0000256" key="3">
    <source>
        <dbReference type="ARBA" id="ARBA00022692"/>
    </source>
</evidence>
<dbReference type="PROSITE" id="PS50850">
    <property type="entry name" value="MFS"/>
    <property type="match status" value="1"/>
</dbReference>
<name>A0ABW4TEL0_9ACTN</name>
<dbReference type="RefSeq" id="WP_379582249.1">
    <property type="nucleotide sequence ID" value="NZ_JBHUFV010000095.1"/>
</dbReference>
<dbReference type="Pfam" id="PF07690">
    <property type="entry name" value="MFS_1"/>
    <property type="match status" value="1"/>
</dbReference>
<feature type="transmembrane region" description="Helical" evidence="6">
    <location>
        <begin position="304"/>
        <end position="323"/>
    </location>
</feature>
<reference evidence="9" key="1">
    <citation type="journal article" date="2019" name="Int. J. Syst. Evol. Microbiol.">
        <title>The Global Catalogue of Microorganisms (GCM) 10K type strain sequencing project: providing services to taxonomists for standard genome sequencing and annotation.</title>
        <authorList>
            <consortium name="The Broad Institute Genomics Platform"/>
            <consortium name="The Broad Institute Genome Sequencing Center for Infectious Disease"/>
            <person name="Wu L."/>
            <person name="Ma J."/>
        </authorList>
    </citation>
    <scope>NUCLEOTIDE SEQUENCE [LARGE SCALE GENOMIC DNA]</scope>
    <source>
        <strain evidence="9">ICMP 6774ER</strain>
    </source>
</reference>
<evidence type="ECO:0000256" key="6">
    <source>
        <dbReference type="SAM" id="Phobius"/>
    </source>
</evidence>
<feature type="transmembrane region" description="Helical" evidence="6">
    <location>
        <begin position="169"/>
        <end position="188"/>
    </location>
</feature>
<dbReference type="SUPFAM" id="SSF103473">
    <property type="entry name" value="MFS general substrate transporter"/>
    <property type="match status" value="1"/>
</dbReference>
<comment type="subcellular location">
    <subcellularLocation>
        <location evidence="1">Cell membrane</location>
        <topology evidence="1">Multi-pass membrane protein</topology>
    </subcellularLocation>
</comment>
<dbReference type="PANTHER" id="PTHR43124:SF3">
    <property type="entry name" value="CHLORAMPHENICOL EFFLUX PUMP RV0191"/>
    <property type="match status" value="1"/>
</dbReference>
<dbReference type="PANTHER" id="PTHR43124">
    <property type="entry name" value="PURINE EFFLUX PUMP PBUE"/>
    <property type="match status" value="1"/>
</dbReference>
<keyword evidence="4 6" id="KW-1133">Transmembrane helix</keyword>
<feature type="domain" description="Major facilitator superfamily (MFS) profile" evidence="7">
    <location>
        <begin position="15"/>
        <end position="388"/>
    </location>
</feature>
<dbReference type="Gene3D" id="1.20.1250.20">
    <property type="entry name" value="MFS general substrate transporter like domains"/>
    <property type="match status" value="1"/>
</dbReference>
<feature type="transmembrane region" description="Helical" evidence="6">
    <location>
        <begin position="104"/>
        <end position="125"/>
    </location>
</feature>
<feature type="transmembrane region" description="Helical" evidence="6">
    <location>
        <begin position="50"/>
        <end position="69"/>
    </location>
</feature>
<evidence type="ECO:0000256" key="5">
    <source>
        <dbReference type="ARBA" id="ARBA00023136"/>
    </source>
</evidence>
<feature type="transmembrane region" description="Helical" evidence="6">
    <location>
        <begin position="137"/>
        <end position="157"/>
    </location>
</feature>
<feature type="transmembrane region" description="Helical" evidence="6">
    <location>
        <begin position="365"/>
        <end position="386"/>
    </location>
</feature>
<feature type="transmembrane region" description="Helical" evidence="6">
    <location>
        <begin position="12"/>
        <end position="38"/>
    </location>
</feature>
<evidence type="ECO:0000259" key="7">
    <source>
        <dbReference type="PROSITE" id="PS50850"/>
    </source>
</evidence>
<dbReference type="EMBL" id="JBHUFV010000095">
    <property type="protein sequence ID" value="MFD1939714.1"/>
    <property type="molecule type" value="Genomic_DNA"/>
</dbReference>
<feature type="transmembrane region" description="Helical" evidence="6">
    <location>
        <begin position="81"/>
        <end position="98"/>
    </location>
</feature>
<organism evidence="8 9">
    <name type="scientific">Nonomuraea mangrovi</name>
    <dbReference type="NCBI Taxonomy" id="2316207"/>
    <lineage>
        <taxon>Bacteria</taxon>
        <taxon>Bacillati</taxon>
        <taxon>Actinomycetota</taxon>
        <taxon>Actinomycetes</taxon>
        <taxon>Streptosporangiales</taxon>
        <taxon>Streptosporangiaceae</taxon>
        <taxon>Nonomuraea</taxon>
    </lineage>
</organism>
<evidence type="ECO:0000256" key="2">
    <source>
        <dbReference type="ARBA" id="ARBA00022475"/>
    </source>
</evidence>
<feature type="transmembrane region" description="Helical" evidence="6">
    <location>
        <begin position="280"/>
        <end position="298"/>
    </location>
</feature>
<evidence type="ECO:0000313" key="8">
    <source>
        <dbReference type="EMBL" id="MFD1939714.1"/>
    </source>
</evidence>
<keyword evidence="9" id="KW-1185">Reference proteome</keyword>
<keyword evidence="3 6" id="KW-0812">Transmembrane</keyword>
<dbReference type="InterPro" id="IPR036259">
    <property type="entry name" value="MFS_trans_sf"/>
</dbReference>
<proteinExistence type="predicted"/>
<feature type="transmembrane region" description="Helical" evidence="6">
    <location>
        <begin position="250"/>
        <end position="268"/>
    </location>
</feature>
<feature type="transmembrane region" description="Helical" evidence="6">
    <location>
        <begin position="218"/>
        <end position="238"/>
    </location>
</feature>
<keyword evidence="5 6" id="KW-0472">Membrane</keyword>
<evidence type="ECO:0000256" key="1">
    <source>
        <dbReference type="ARBA" id="ARBA00004651"/>
    </source>
</evidence>
<protein>
    <submittedName>
        <fullName evidence="8">MFS transporter</fullName>
    </submittedName>
</protein>
<feature type="transmembrane region" description="Helical" evidence="6">
    <location>
        <begin position="335"/>
        <end position="359"/>
    </location>
</feature>
<sequence length="391" mass="40225">MSTLTLNRPAAFAPTLTVFVLTALLVSGQLYVVIPLLHDMALGWHSDQGALTWLVTAFAIGYGLGFLLFGPLSDQYGRRRLLLIGMPVAAVATALVAVSPNPAVAIALRLVQGVAVATFPPAGMAYLSESVEPRRRVVAISAITGAFLASAVLLQVVGQLTVDVLGWRGLFVLSAAGFVGAAFALRAVMVPDVRRERTASFLSVYRAVPSLLVKPALALRYVAVLVLLGGFVAVYTGLQLSGIVTSSTEMLGMRAGGLPSILLVPLLTPWLARLSAPVRAVVFLGLAAVVLAAIGVTVPGAVGLAVLLALYVAAITAGLPALNESIAMLAEGSRGTALALFSFFLAVGSSLGPLAAAAFPGFDLLMYGLAGAMVIGALAVLASRAVTSRRR</sequence>
<evidence type="ECO:0000256" key="4">
    <source>
        <dbReference type="ARBA" id="ARBA00022989"/>
    </source>
</evidence>
<evidence type="ECO:0000313" key="9">
    <source>
        <dbReference type="Proteomes" id="UP001597368"/>
    </source>
</evidence>
<accession>A0ABW4TEL0</accession>
<dbReference type="InterPro" id="IPR050189">
    <property type="entry name" value="MFS_Efflux_Transporters"/>
</dbReference>